<keyword evidence="1 2" id="KW-0238">DNA-binding</keyword>
<keyword evidence="3" id="KW-1133">Transmembrane helix</keyword>
<evidence type="ECO:0000256" key="3">
    <source>
        <dbReference type="SAM" id="Phobius"/>
    </source>
</evidence>
<evidence type="ECO:0000256" key="2">
    <source>
        <dbReference type="PROSITE-ProRule" id="PRU01091"/>
    </source>
</evidence>
<sequence length="289" mass="32680">MNLRYLYAALIALSVFSTAILYVGKSDEYERSRELIAFRQVGHQILLSANDSSSRVLPVSISSSNQYQLEFEHAFAIVPDSLVKSVNRVMQKNKISTDYVVNVLDSKSNKLVYGFAISRTSDNIVPCMGRVLPEKKYKINIIPEAKPTSIVARNKFPLFAFFLLISISGATFFSRRKNTDRIAGASVLQSRPILIGEYSFYPDSLLLMHHHTPFVLTPKENKLLRIFAGDINKIIDRNQLLKKGWEDEGVITQRSLDMYVSRLRKKLVNDASVKITNVHGKGYLLSTKS</sequence>
<gene>
    <name evidence="5" type="ORF">SAMN05661099_3242</name>
</gene>
<dbReference type="InterPro" id="IPR001867">
    <property type="entry name" value="OmpR/PhoB-type_DNA-bd"/>
</dbReference>
<keyword evidence="6" id="KW-1185">Reference proteome</keyword>
<dbReference type="Gene3D" id="1.10.10.10">
    <property type="entry name" value="Winged helix-like DNA-binding domain superfamily/Winged helix DNA-binding domain"/>
    <property type="match status" value="1"/>
</dbReference>
<feature type="domain" description="OmpR/PhoB-type" evidence="4">
    <location>
        <begin position="190"/>
        <end position="287"/>
    </location>
</feature>
<feature type="transmembrane region" description="Helical" evidence="3">
    <location>
        <begin position="6"/>
        <end position="24"/>
    </location>
</feature>
<dbReference type="GO" id="GO:0000160">
    <property type="term" value="P:phosphorelay signal transduction system"/>
    <property type="evidence" value="ECO:0007669"/>
    <property type="project" value="InterPro"/>
</dbReference>
<protein>
    <submittedName>
        <fullName evidence="5">Transcriptional regulatory protein, C terminal</fullName>
    </submittedName>
</protein>
<feature type="DNA-binding region" description="OmpR/PhoB-type" evidence="2">
    <location>
        <begin position="190"/>
        <end position="287"/>
    </location>
</feature>
<keyword evidence="3" id="KW-0812">Transmembrane</keyword>
<dbReference type="GO" id="GO:0003677">
    <property type="term" value="F:DNA binding"/>
    <property type="evidence" value="ECO:0007669"/>
    <property type="project" value="UniProtKB-UniRule"/>
</dbReference>
<feature type="transmembrane region" description="Helical" evidence="3">
    <location>
        <begin position="156"/>
        <end position="173"/>
    </location>
</feature>
<reference evidence="6" key="1">
    <citation type="submission" date="2017-02" db="EMBL/GenBank/DDBJ databases">
        <authorList>
            <person name="Varghese N."/>
            <person name="Submissions S."/>
        </authorList>
    </citation>
    <scope>NUCLEOTIDE SEQUENCE [LARGE SCALE GENOMIC DNA]</scope>
    <source>
        <strain evidence="6">DSM 22385</strain>
    </source>
</reference>
<dbReference type="Pfam" id="PF00486">
    <property type="entry name" value="Trans_reg_C"/>
    <property type="match status" value="1"/>
</dbReference>
<evidence type="ECO:0000313" key="6">
    <source>
        <dbReference type="Proteomes" id="UP000189981"/>
    </source>
</evidence>
<evidence type="ECO:0000256" key="1">
    <source>
        <dbReference type="ARBA" id="ARBA00023125"/>
    </source>
</evidence>
<dbReference type="SMART" id="SM00862">
    <property type="entry name" value="Trans_reg_C"/>
    <property type="match status" value="1"/>
</dbReference>
<dbReference type="AlphaFoldDB" id="A0A1T5EX64"/>
<accession>A0A1T5EX64</accession>
<organism evidence="5 6">
    <name type="scientific">Daejeonella lutea</name>
    <dbReference type="NCBI Taxonomy" id="572036"/>
    <lineage>
        <taxon>Bacteria</taxon>
        <taxon>Pseudomonadati</taxon>
        <taxon>Bacteroidota</taxon>
        <taxon>Sphingobacteriia</taxon>
        <taxon>Sphingobacteriales</taxon>
        <taxon>Sphingobacteriaceae</taxon>
        <taxon>Daejeonella</taxon>
    </lineage>
</organism>
<dbReference type="STRING" id="572036.SAMN05661099_3242"/>
<dbReference type="OrthoDB" id="7556122at2"/>
<dbReference type="GO" id="GO:0006355">
    <property type="term" value="P:regulation of DNA-templated transcription"/>
    <property type="evidence" value="ECO:0007669"/>
    <property type="project" value="InterPro"/>
</dbReference>
<dbReference type="PROSITE" id="PS51755">
    <property type="entry name" value="OMPR_PHOB"/>
    <property type="match status" value="1"/>
</dbReference>
<dbReference type="EMBL" id="FUYR01000005">
    <property type="protein sequence ID" value="SKB88409.1"/>
    <property type="molecule type" value="Genomic_DNA"/>
</dbReference>
<evidence type="ECO:0000259" key="4">
    <source>
        <dbReference type="PROSITE" id="PS51755"/>
    </source>
</evidence>
<dbReference type="SUPFAM" id="SSF46894">
    <property type="entry name" value="C-terminal effector domain of the bipartite response regulators"/>
    <property type="match status" value="1"/>
</dbReference>
<proteinExistence type="predicted"/>
<dbReference type="InterPro" id="IPR016032">
    <property type="entry name" value="Sig_transdc_resp-reg_C-effctor"/>
</dbReference>
<dbReference type="Proteomes" id="UP000189981">
    <property type="component" value="Unassembled WGS sequence"/>
</dbReference>
<evidence type="ECO:0000313" key="5">
    <source>
        <dbReference type="EMBL" id="SKB88409.1"/>
    </source>
</evidence>
<dbReference type="RefSeq" id="WP_139377513.1">
    <property type="nucleotide sequence ID" value="NZ_FUYR01000005.1"/>
</dbReference>
<name>A0A1T5EX64_9SPHI</name>
<dbReference type="CDD" id="cd00383">
    <property type="entry name" value="trans_reg_C"/>
    <property type="match status" value="1"/>
</dbReference>
<keyword evidence="3" id="KW-0472">Membrane</keyword>
<dbReference type="InterPro" id="IPR036388">
    <property type="entry name" value="WH-like_DNA-bd_sf"/>
</dbReference>